<dbReference type="PANTHER" id="PTHR12875:SF0">
    <property type="entry name" value="GOLGI TO ER TRAFFIC PROTEIN 4 HOMOLOG"/>
    <property type="match status" value="1"/>
</dbReference>
<gene>
    <name evidence="2" type="ORF">HAKA00212_LOCUS9489</name>
</gene>
<dbReference type="AlphaFoldDB" id="A0A6T5NX73"/>
<dbReference type="InterPro" id="IPR007317">
    <property type="entry name" value="GET4"/>
</dbReference>
<dbReference type="GO" id="GO:0045048">
    <property type="term" value="P:protein insertion into ER membrane"/>
    <property type="evidence" value="ECO:0007669"/>
    <property type="project" value="InterPro"/>
</dbReference>
<accession>A0A6T5NX73</accession>
<dbReference type="InterPro" id="IPR011990">
    <property type="entry name" value="TPR-like_helical_dom_sf"/>
</dbReference>
<evidence type="ECO:0000256" key="1">
    <source>
        <dbReference type="ARBA" id="ARBA00005351"/>
    </source>
</evidence>
<name>A0A6T5NX73_HETAK</name>
<dbReference type="Pfam" id="PF04190">
    <property type="entry name" value="GET4"/>
    <property type="match status" value="1"/>
</dbReference>
<dbReference type="GO" id="GO:0005829">
    <property type="term" value="C:cytosol"/>
    <property type="evidence" value="ECO:0007669"/>
    <property type="project" value="TreeGrafter"/>
</dbReference>
<organism evidence="2">
    <name type="scientific">Heterosigma akashiwo</name>
    <name type="common">Chromophytic alga</name>
    <name type="synonym">Heterosigma carterae</name>
    <dbReference type="NCBI Taxonomy" id="2829"/>
    <lineage>
        <taxon>Eukaryota</taxon>
        <taxon>Sar</taxon>
        <taxon>Stramenopiles</taxon>
        <taxon>Ochrophyta</taxon>
        <taxon>Raphidophyceae</taxon>
        <taxon>Chattonellales</taxon>
        <taxon>Chattonellaceae</taxon>
        <taxon>Heterosigma</taxon>
    </lineage>
</organism>
<dbReference type="Gene3D" id="1.25.40.10">
    <property type="entry name" value="Tetratricopeptide repeat domain"/>
    <property type="match status" value="1"/>
</dbReference>
<protein>
    <submittedName>
        <fullName evidence="2">Uncharacterized protein</fullName>
    </submittedName>
</protein>
<reference evidence="2" key="1">
    <citation type="submission" date="2021-01" db="EMBL/GenBank/DDBJ databases">
        <authorList>
            <person name="Corre E."/>
            <person name="Pelletier E."/>
            <person name="Niang G."/>
            <person name="Scheremetjew M."/>
            <person name="Finn R."/>
            <person name="Kale V."/>
            <person name="Holt S."/>
            <person name="Cochrane G."/>
            <person name="Meng A."/>
            <person name="Brown T."/>
            <person name="Cohen L."/>
        </authorList>
    </citation>
    <scope>NUCLEOTIDE SEQUENCE</scope>
    <source>
        <strain evidence="2">CCMP3107</strain>
    </source>
</reference>
<evidence type="ECO:0000313" key="2">
    <source>
        <dbReference type="EMBL" id="CAE0630792.1"/>
    </source>
</evidence>
<dbReference type="PANTHER" id="PTHR12875">
    <property type="entry name" value="GOLGI TO ER TRAFFIC PROTEIN 4 HOMOLOG"/>
    <property type="match status" value="1"/>
</dbReference>
<sequence length="298" mass="32536">MSKKTKENITQALARLEGFIADRNFYEALQIYDFVFKRYNSDGEPEKADDIAKAGALVFIENNEFTNATTLAIQLIESLETRSEITDGERAMIKEITDAMTEKIGDNAKPLVDLLKVAVRWSAGGDASGRGGDPALNAALGAAHARRGHLADACRHYCHAAPADMPAYAALLRRYLALGYASEADAFAARAVLHLLALRRPEAATALAAALQGDGWSLGQPVWHAAAFLAALCGLEGPLERYQTAFKLAQDRYDASLRRDPELCKYVHKIGRTYFNVTPPEGAEENDLFSNIMKMLAS</sequence>
<dbReference type="EMBL" id="HBIU01020370">
    <property type="protein sequence ID" value="CAE0630792.1"/>
    <property type="molecule type" value="Transcribed_RNA"/>
</dbReference>
<comment type="similarity">
    <text evidence="1">Belongs to the GET4 family.</text>
</comment>
<proteinExistence type="inferred from homology"/>